<dbReference type="InterPro" id="IPR018501">
    <property type="entry name" value="DDT_dom"/>
</dbReference>
<evidence type="ECO:0000256" key="4">
    <source>
        <dbReference type="PROSITE-ProRule" id="PRU00475"/>
    </source>
</evidence>
<feature type="region of interest" description="Disordered" evidence="6">
    <location>
        <begin position="589"/>
        <end position="683"/>
    </location>
</feature>
<feature type="compositionally biased region" description="Polar residues" evidence="6">
    <location>
        <begin position="559"/>
        <end position="574"/>
    </location>
</feature>
<feature type="region of interest" description="Disordered" evidence="6">
    <location>
        <begin position="554"/>
        <end position="574"/>
    </location>
</feature>
<protein>
    <submittedName>
        <fullName evidence="9">Imitation switch two complex protein 1</fullName>
    </submittedName>
</protein>
<dbReference type="PROSITE" id="PS51136">
    <property type="entry name" value="WAC"/>
    <property type="match status" value="1"/>
</dbReference>
<feature type="compositionally biased region" description="Polar residues" evidence="6">
    <location>
        <begin position="591"/>
        <end position="603"/>
    </location>
</feature>
<dbReference type="Pfam" id="PF02791">
    <property type="entry name" value="DDT"/>
    <property type="match status" value="1"/>
</dbReference>
<dbReference type="SMART" id="SM00571">
    <property type="entry name" value="DDT"/>
    <property type="match status" value="1"/>
</dbReference>
<feature type="region of interest" description="Disordered" evidence="6">
    <location>
        <begin position="829"/>
        <end position="861"/>
    </location>
</feature>
<feature type="domain" description="DDT" evidence="7">
    <location>
        <begin position="407"/>
        <end position="467"/>
    </location>
</feature>
<name>A0ABR4NQI8_9SACH</name>
<evidence type="ECO:0000259" key="8">
    <source>
        <dbReference type="PROSITE" id="PS51136"/>
    </source>
</evidence>
<feature type="region of interest" description="Disordered" evidence="6">
    <location>
        <begin position="275"/>
        <end position="339"/>
    </location>
</feature>
<keyword evidence="2 5" id="KW-0175">Coiled coil</keyword>
<feature type="compositionally biased region" description="Polar residues" evidence="6">
    <location>
        <begin position="647"/>
        <end position="657"/>
    </location>
</feature>
<proteinExistence type="predicted"/>
<feature type="compositionally biased region" description="Polar residues" evidence="6">
    <location>
        <begin position="625"/>
        <end position="635"/>
    </location>
</feature>
<organism evidence="9 10">
    <name type="scientific">Nakaseomyces bracarensis</name>
    <dbReference type="NCBI Taxonomy" id="273131"/>
    <lineage>
        <taxon>Eukaryota</taxon>
        <taxon>Fungi</taxon>
        <taxon>Dikarya</taxon>
        <taxon>Ascomycota</taxon>
        <taxon>Saccharomycotina</taxon>
        <taxon>Saccharomycetes</taxon>
        <taxon>Saccharomycetales</taxon>
        <taxon>Saccharomycetaceae</taxon>
        <taxon>Nakaseomyces</taxon>
    </lineage>
</organism>
<dbReference type="PANTHER" id="PTHR32075">
    <property type="entry name" value="ISWI CHROMATIN-REMODELING COMPLEX SUBUNIT YPL216W-RELATED"/>
    <property type="match status" value="1"/>
</dbReference>
<sequence length="1283" mass="149779">MVLYKRKPIDLPEPKPLPADLNIQIWHIDETGEWFETYDDYLLRLDFYTRHQFTCEITGASCLTFFEALDSEESRFKYVEEKFPLKLREPVARFLHFNEIRRLDMLVEKVYARFKNDYFPGEVVYLRKSSSSSSTSNLPSQQGTPAPEEKKKPTDTTSMYFYPIRKNEPVAPTPQAYIIKEKVQFNASAAPNTNGAVPHTKYMLIDEEDPHKSMVADETQIYRDRSTFTKHLIKCFFKITFQKASYRMGAPWCVKPEYLSMYGLTMDWPPEMLKYKDDSEHNDTDDDRYDSDRSFKKRGRSSNNDSSDESESRKERKKKKATEIKKEEVPDSSSINEEPNGYYEAEQSVPAQETPLLAPIVPAITSIVDDMLLPYTKQPRNIFSSLSQYNHNLERLPITETMTGNCFPSFDKLLQINQFLNTFSGRVFLSHFTLEQFITSLKCTDQYELKGEIVYVSLKDDNNGINDEEWSDWKRNTQIRKLIKEKSNEFAEYKIVKDDPADDEMIDSVNSNGSALFVECFISLLRLVINENGDWTCLVSEEWLDDEDMDVVPKKEEQANTNQEGSISVPNTSIMKQEGDQENIFKKENYETQQHNGTDSKLTNGEIKLRNEEDKESNDLERKQMSPNGTQNISNEEGDCIKKSEGNSENINETQQLEGDEMNNKTGVAEEKKEEENDDEDAEEDILNKCLNYRNINWAERLSKRQFNNHNWILVLLGVYDDCKHIPLYSDIIARIFKKILPTNSIQAQLPRQLWRNFCRNLTLQDKVEALWILVDIVSNYCSEVRSFVDDSMELCGIIRSERFRVTKEMKSVSNSIYQTTLRLRALETEQSNNEPAKLSEEKSDPAENSNSTNNDAEVKEQTVDSIESVKQEMAQLEEKLMALQADKNLLDKKLMENDSQRLRSLGMDKYGNKIFWFELYGQHLDDIPKENEQGEIDWNKTSYQNGRVWIQGPHKDAAKFFLNLSEEYIIKWRELANEHGREYATRHVFHVFQEDGCLFYQENDVDKILIQDQEGNLNQYIVLSPIIRKIIDETPGGLLLSEDQWYAIDDYSDFEYFTDNLNQWGRKEHDLLKQIKPIQDYIANVYTIRKNKLDLSTFNTKEQKLLKELEDYEFTDADIALIRGDAVVEQEESEKELEEIERNLDQIAQKVMELDDSESTPEKKIEFEKLEKERDELLDKQNKILSNDGPGSRIMVRTEKKRLKVKMETKIEKQMEILTDLINNRHYQAMENVIAWKNQLAQRIWGCELRKNASGNKKNKTSDTVPERFDEIVNLTSRLASQ</sequence>
<evidence type="ECO:0000313" key="9">
    <source>
        <dbReference type="EMBL" id="KAL3230514.1"/>
    </source>
</evidence>
<dbReference type="EMBL" id="JBEVYD010000009">
    <property type="protein sequence ID" value="KAL3230514.1"/>
    <property type="molecule type" value="Genomic_DNA"/>
</dbReference>
<evidence type="ECO:0000256" key="5">
    <source>
        <dbReference type="SAM" id="Coils"/>
    </source>
</evidence>
<evidence type="ECO:0000313" key="10">
    <source>
        <dbReference type="Proteomes" id="UP001623330"/>
    </source>
</evidence>
<dbReference type="Pfam" id="PF15612">
    <property type="entry name" value="WHIM1"/>
    <property type="match status" value="1"/>
</dbReference>
<dbReference type="InterPro" id="IPR028942">
    <property type="entry name" value="WHIM1_dom"/>
</dbReference>
<dbReference type="Proteomes" id="UP001623330">
    <property type="component" value="Unassembled WGS sequence"/>
</dbReference>
<dbReference type="PANTHER" id="PTHR32075:SF6">
    <property type="entry name" value="ISWI CHROMATIN-REMODELING COMPLEX SUBUNIT YPL216W-RELATED"/>
    <property type="match status" value="1"/>
</dbReference>
<dbReference type="InterPro" id="IPR013136">
    <property type="entry name" value="WSTF_Acf1_Cbp146"/>
</dbReference>
<dbReference type="Pfam" id="PF15613">
    <property type="entry name" value="WSD"/>
    <property type="match status" value="1"/>
</dbReference>
<evidence type="ECO:0000256" key="1">
    <source>
        <dbReference type="ARBA" id="ARBA00004123"/>
    </source>
</evidence>
<keyword evidence="3 4" id="KW-0539">Nucleus</keyword>
<evidence type="ECO:0000256" key="2">
    <source>
        <dbReference type="ARBA" id="ARBA00023054"/>
    </source>
</evidence>
<comment type="caution">
    <text evidence="9">The sequence shown here is derived from an EMBL/GenBank/DDBJ whole genome shotgun (WGS) entry which is preliminary data.</text>
</comment>
<reference evidence="9 10" key="1">
    <citation type="submission" date="2024-05" db="EMBL/GenBank/DDBJ databases">
        <title>Long read based assembly of the Candida bracarensis genome reveals expanded adhesin content.</title>
        <authorList>
            <person name="Marcet-Houben M."/>
            <person name="Ksiezopolska E."/>
            <person name="Gabaldon T."/>
        </authorList>
    </citation>
    <scope>NUCLEOTIDE SEQUENCE [LARGE SCALE GENOMIC DNA]</scope>
    <source>
        <strain evidence="9 10">CBM6</strain>
    </source>
</reference>
<accession>A0ABR4NQI8</accession>
<evidence type="ECO:0000256" key="3">
    <source>
        <dbReference type="ARBA" id="ARBA00023242"/>
    </source>
</evidence>
<feature type="domain" description="WAC" evidence="8">
    <location>
        <begin position="23"/>
        <end position="130"/>
    </location>
</feature>
<feature type="compositionally biased region" description="Basic and acidic residues" evidence="6">
    <location>
        <begin position="607"/>
        <end position="624"/>
    </location>
</feature>
<feature type="coiled-coil region" evidence="5">
    <location>
        <begin position="1124"/>
        <end position="1188"/>
    </location>
</feature>
<dbReference type="Pfam" id="PF10537">
    <property type="entry name" value="WAC_Acf1_DNA_bd"/>
    <property type="match status" value="1"/>
</dbReference>
<evidence type="ECO:0000256" key="6">
    <source>
        <dbReference type="SAM" id="MobiDB-lite"/>
    </source>
</evidence>
<comment type="subcellular location">
    <subcellularLocation>
        <location evidence="1 4">Nucleus</location>
    </subcellularLocation>
</comment>
<feature type="region of interest" description="Disordered" evidence="6">
    <location>
        <begin position="130"/>
        <end position="155"/>
    </location>
</feature>
<dbReference type="InterPro" id="IPR028941">
    <property type="entry name" value="WHIM2_dom"/>
</dbReference>
<keyword evidence="10" id="KW-1185">Reference proteome</keyword>
<gene>
    <name evidence="9" type="ORF">RNJ44_00963</name>
</gene>
<evidence type="ECO:0000259" key="7">
    <source>
        <dbReference type="PROSITE" id="PS50827"/>
    </source>
</evidence>
<dbReference type="PROSITE" id="PS50827">
    <property type="entry name" value="DDT"/>
    <property type="match status" value="1"/>
</dbReference>
<feature type="compositionally biased region" description="Polar residues" evidence="6">
    <location>
        <begin position="847"/>
        <end position="856"/>
    </location>
</feature>